<dbReference type="PROSITE" id="PS50920">
    <property type="entry name" value="SOLCAR"/>
    <property type="match status" value="3"/>
</dbReference>
<evidence type="ECO:0000313" key="12">
    <source>
        <dbReference type="EMBL" id="TPX55232.1"/>
    </source>
</evidence>
<dbReference type="Pfam" id="PF00153">
    <property type="entry name" value="Mito_carr"/>
    <property type="match status" value="3"/>
</dbReference>
<evidence type="ECO:0000256" key="1">
    <source>
        <dbReference type="ARBA" id="ARBA00004225"/>
    </source>
</evidence>
<evidence type="ECO:0000313" key="13">
    <source>
        <dbReference type="Proteomes" id="UP000318582"/>
    </source>
</evidence>
<keyword evidence="5" id="KW-0677">Repeat</keyword>
<dbReference type="AlphaFoldDB" id="A0A507DVB6"/>
<reference evidence="12 13" key="1">
    <citation type="journal article" date="2019" name="Sci. Rep.">
        <title>Comparative genomics of chytrid fungi reveal insights into the obligate biotrophic and pathogenic lifestyle of Synchytrium endobioticum.</title>
        <authorList>
            <person name="van de Vossenberg B.T.L.H."/>
            <person name="Warris S."/>
            <person name="Nguyen H.D.T."/>
            <person name="van Gent-Pelzer M.P.E."/>
            <person name="Joly D.L."/>
            <person name="van de Geest H.C."/>
            <person name="Bonants P.J.M."/>
            <person name="Smith D.S."/>
            <person name="Levesque C.A."/>
            <person name="van der Lee T.A.J."/>
        </authorList>
    </citation>
    <scope>NUCLEOTIDE SEQUENCE [LARGE SCALE GENOMIC DNA]</scope>
    <source>
        <strain evidence="12 13">CBS 809.83</strain>
    </source>
</reference>
<feature type="repeat" description="Solcar" evidence="9">
    <location>
        <begin position="246"/>
        <end position="330"/>
    </location>
</feature>
<evidence type="ECO:0000256" key="4">
    <source>
        <dbReference type="ARBA" id="ARBA00022692"/>
    </source>
</evidence>
<dbReference type="PRINTS" id="PR00926">
    <property type="entry name" value="MITOCARRIER"/>
</dbReference>
<gene>
    <name evidence="12" type="ORF">PhCBS80983_g05507</name>
</gene>
<sequence>MYNTQPTVPNFQFRKEENVEEPPGTVESKFRTPNGDHLKSIVSGAVAGAATVVAGHPFDTVKVLLQTKPSRNLTMSAWFREIVKKRGISGLYRGMSSPLLAVTPRYALRFWAYDLGCHLFAPTSHPREDGGVTVTTSIMAGAFAAIPTTIVTAPTEYLKVKLQTQDGHVVPPQGHSRSDTKAARAGSAAPGIVDATRDAVHQGGVRGLFRGTFATLARDVPGFAAYFVAYEAVHTVAIRGVEPGMYGWEVLGTLGLGVGGLWMMAIPPDVIKSRIQASPPGTYNGFTDAARRMIKTEGISSLFRGTGPALLRLIPANAAGFVGRVGSLAIMNQLW</sequence>
<keyword evidence="13" id="KW-1185">Reference proteome</keyword>
<keyword evidence="8 9" id="KW-0472">Membrane</keyword>
<dbReference type="GO" id="GO:1902603">
    <property type="term" value="P:carnitine transmembrane transport"/>
    <property type="evidence" value="ECO:0007669"/>
    <property type="project" value="TreeGrafter"/>
</dbReference>
<keyword evidence="3 10" id="KW-0813">Transport</keyword>
<feature type="repeat" description="Solcar" evidence="9">
    <location>
        <begin position="132"/>
        <end position="236"/>
    </location>
</feature>
<dbReference type="Gene3D" id="1.50.40.10">
    <property type="entry name" value="Mitochondrial carrier domain"/>
    <property type="match status" value="1"/>
</dbReference>
<evidence type="ECO:0000256" key="9">
    <source>
        <dbReference type="PROSITE-ProRule" id="PRU00282"/>
    </source>
</evidence>
<dbReference type="EMBL" id="QEAQ01000120">
    <property type="protein sequence ID" value="TPX55232.1"/>
    <property type="molecule type" value="Genomic_DNA"/>
</dbReference>
<dbReference type="GO" id="GO:0015227">
    <property type="term" value="F:O-acyl-L-carnitine transmembrane transporter activity"/>
    <property type="evidence" value="ECO:0007669"/>
    <property type="project" value="TreeGrafter"/>
</dbReference>
<evidence type="ECO:0008006" key="14">
    <source>
        <dbReference type="Google" id="ProtNLM"/>
    </source>
</evidence>
<dbReference type="PANTHER" id="PTHR45624:SF4">
    <property type="entry name" value="CONGESTED-LIKE TRACHEA PROTEIN-RELATED"/>
    <property type="match status" value="1"/>
</dbReference>
<dbReference type="GO" id="GO:0031966">
    <property type="term" value="C:mitochondrial membrane"/>
    <property type="evidence" value="ECO:0007669"/>
    <property type="project" value="UniProtKB-SubCell"/>
</dbReference>
<feature type="region of interest" description="Disordered" evidence="11">
    <location>
        <begin position="168"/>
        <end position="187"/>
    </location>
</feature>
<evidence type="ECO:0000256" key="3">
    <source>
        <dbReference type="ARBA" id="ARBA00022448"/>
    </source>
</evidence>
<name>A0A507DVB6_9FUNG</name>
<evidence type="ECO:0000256" key="2">
    <source>
        <dbReference type="ARBA" id="ARBA00006375"/>
    </source>
</evidence>
<dbReference type="InterPro" id="IPR023395">
    <property type="entry name" value="MCP_dom_sf"/>
</dbReference>
<comment type="subcellular location">
    <subcellularLocation>
        <location evidence="1">Mitochondrion membrane</location>
        <topology evidence="1">Multi-pass membrane protein</topology>
    </subcellularLocation>
</comment>
<evidence type="ECO:0000256" key="10">
    <source>
        <dbReference type="RuleBase" id="RU000488"/>
    </source>
</evidence>
<evidence type="ECO:0000256" key="11">
    <source>
        <dbReference type="SAM" id="MobiDB-lite"/>
    </source>
</evidence>
<feature type="repeat" description="Solcar" evidence="9">
    <location>
        <begin position="35"/>
        <end position="119"/>
    </location>
</feature>
<keyword evidence="7" id="KW-0496">Mitochondrion</keyword>
<comment type="caution">
    <text evidence="12">The sequence shown here is derived from an EMBL/GenBank/DDBJ whole genome shotgun (WGS) entry which is preliminary data.</text>
</comment>
<proteinExistence type="inferred from homology"/>
<evidence type="ECO:0000256" key="5">
    <source>
        <dbReference type="ARBA" id="ARBA00022737"/>
    </source>
</evidence>
<feature type="compositionally biased region" description="Polar residues" evidence="11">
    <location>
        <begin position="1"/>
        <end position="10"/>
    </location>
</feature>
<protein>
    <recommendedName>
        <fullName evidence="14">Mitochondrial carrier</fullName>
    </recommendedName>
</protein>
<comment type="similarity">
    <text evidence="2 10">Belongs to the mitochondrial carrier (TC 2.A.29) family.</text>
</comment>
<dbReference type="Proteomes" id="UP000318582">
    <property type="component" value="Unassembled WGS sequence"/>
</dbReference>
<dbReference type="SUPFAM" id="SSF103506">
    <property type="entry name" value="Mitochondrial carrier"/>
    <property type="match status" value="1"/>
</dbReference>
<evidence type="ECO:0000256" key="6">
    <source>
        <dbReference type="ARBA" id="ARBA00022989"/>
    </source>
</evidence>
<dbReference type="InterPro" id="IPR050567">
    <property type="entry name" value="Mitochondrial_Carrier"/>
</dbReference>
<feature type="region of interest" description="Disordered" evidence="11">
    <location>
        <begin position="1"/>
        <end position="32"/>
    </location>
</feature>
<dbReference type="InterPro" id="IPR018108">
    <property type="entry name" value="MCP_transmembrane"/>
</dbReference>
<accession>A0A507DVB6</accession>
<keyword evidence="6" id="KW-1133">Transmembrane helix</keyword>
<organism evidence="12 13">
    <name type="scientific">Powellomyces hirtus</name>
    <dbReference type="NCBI Taxonomy" id="109895"/>
    <lineage>
        <taxon>Eukaryota</taxon>
        <taxon>Fungi</taxon>
        <taxon>Fungi incertae sedis</taxon>
        <taxon>Chytridiomycota</taxon>
        <taxon>Chytridiomycota incertae sedis</taxon>
        <taxon>Chytridiomycetes</taxon>
        <taxon>Spizellomycetales</taxon>
        <taxon>Powellomycetaceae</taxon>
        <taxon>Powellomyces</taxon>
    </lineage>
</organism>
<keyword evidence="4 9" id="KW-0812">Transmembrane</keyword>
<dbReference type="STRING" id="109895.A0A507DVB6"/>
<dbReference type="GO" id="GO:0006839">
    <property type="term" value="P:mitochondrial transport"/>
    <property type="evidence" value="ECO:0007669"/>
    <property type="project" value="TreeGrafter"/>
</dbReference>
<evidence type="ECO:0000256" key="8">
    <source>
        <dbReference type="ARBA" id="ARBA00023136"/>
    </source>
</evidence>
<dbReference type="PANTHER" id="PTHR45624">
    <property type="entry name" value="MITOCHONDRIAL BASIC AMINO ACIDS TRANSPORTER-RELATED"/>
    <property type="match status" value="1"/>
</dbReference>
<evidence type="ECO:0000256" key="7">
    <source>
        <dbReference type="ARBA" id="ARBA00023128"/>
    </source>
</evidence>
<dbReference type="InterPro" id="IPR002067">
    <property type="entry name" value="MCP"/>
</dbReference>